<dbReference type="EMBL" id="BK015179">
    <property type="protein sequence ID" value="DAD94664.1"/>
    <property type="molecule type" value="Genomic_DNA"/>
</dbReference>
<reference evidence="2" key="1">
    <citation type="journal article" date="2021" name="Proc. Natl. Acad. Sci. U.S.A.">
        <title>A Catalog of Tens of Thousands of Viruses from Human Metagenomes Reveals Hidden Associations with Chronic Diseases.</title>
        <authorList>
            <person name="Tisza M.J."/>
            <person name="Buck C.B."/>
        </authorList>
    </citation>
    <scope>NUCLEOTIDE SEQUENCE</scope>
    <source>
        <strain evidence="2">CtrKX6</strain>
    </source>
</reference>
<accession>A0A8S5NKC0</accession>
<protein>
    <submittedName>
        <fullName evidence="2">Uncharacterized protein</fullName>
    </submittedName>
</protein>
<keyword evidence="1" id="KW-0812">Transmembrane</keyword>
<sequence>MKTGLWSRGFCRTLICTRESLLSSILCVSGFSFPAVLML</sequence>
<organism evidence="2">
    <name type="scientific">Siphoviridae sp. ctrKX6</name>
    <dbReference type="NCBI Taxonomy" id="2826476"/>
    <lineage>
        <taxon>Viruses</taxon>
        <taxon>Duplodnaviria</taxon>
        <taxon>Heunggongvirae</taxon>
        <taxon>Uroviricota</taxon>
        <taxon>Caudoviricetes</taxon>
    </lineage>
</organism>
<evidence type="ECO:0000313" key="2">
    <source>
        <dbReference type="EMBL" id="DAD94664.1"/>
    </source>
</evidence>
<evidence type="ECO:0000256" key="1">
    <source>
        <dbReference type="SAM" id="Phobius"/>
    </source>
</evidence>
<keyword evidence="1" id="KW-0472">Membrane</keyword>
<keyword evidence="1" id="KW-1133">Transmembrane helix</keyword>
<proteinExistence type="predicted"/>
<name>A0A8S5NKC0_9CAUD</name>
<feature type="transmembrane region" description="Helical" evidence="1">
    <location>
        <begin position="21"/>
        <end position="38"/>
    </location>
</feature>